<sequence>MDAQTAKQQMIDAVDGTVQRLGGEWKPRTGPDAPENCRLPDGSSGAHWRYLTGSTIEGTPDKDGPAVAQHWRDQGMQVTERDTSTGPVAFGGGGREIASISFSAASGNYTVQAVSLCFPGDADRMAEEDADAP</sequence>
<reference evidence="2 3" key="1">
    <citation type="submission" date="2020-05" db="EMBL/GenBank/DDBJ databases">
        <title>Genome Sequencing of Type Strains.</title>
        <authorList>
            <person name="Lemaire J.F."/>
            <person name="Inderbitzin P."/>
            <person name="Gregorio O.A."/>
            <person name="Collins S.B."/>
            <person name="Wespe N."/>
            <person name="Knight-Connoni V."/>
        </authorList>
    </citation>
    <scope>NUCLEOTIDE SEQUENCE [LARGE SCALE GENOMIC DNA]</scope>
    <source>
        <strain evidence="2 3">DSM 20512</strain>
    </source>
</reference>
<evidence type="ECO:0000256" key="1">
    <source>
        <dbReference type="SAM" id="MobiDB-lite"/>
    </source>
</evidence>
<dbReference type="AlphaFoldDB" id="A0A850DRA9"/>
<organism evidence="2 3">
    <name type="scientific">Curtobacterium citreum</name>
    <dbReference type="NCBI Taxonomy" id="2036"/>
    <lineage>
        <taxon>Bacteria</taxon>
        <taxon>Bacillati</taxon>
        <taxon>Actinomycetota</taxon>
        <taxon>Actinomycetes</taxon>
        <taxon>Micrococcales</taxon>
        <taxon>Microbacteriaceae</taxon>
        <taxon>Curtobacterium</taxon>
    </lineage>
</organism>
<feature type="region of interest" description="Disordered" evidence="1">
    <location>
        <begin position="24"/>
        <end position="44"/>
    </location>
</feature>
<dbReference type="EMBL" id="JABMCG010000097">
    <property type="protein sequence ID" value="NUU28076.1"/>
    <property type="molecule type" value="Genomic_DNA"/>
</dbReference>
<protein>
    <submittedName>
        <fullName evidence="2">Uncharacterized protein</fullName>
    </submittedName>
</protein>
<proteinExistence type="predicted"/>
<evidence type="ECO:0000313" key="3">
    <source>
        <dbReference type="Proteomes" id="UP000539146"/>
    </source>
</evidence>
<dbReference type="Proteomes" id="UP000539146">
    <property type="component" value="Unassembled WGS sequence"/>
</dbReference>
<accession>A0A850DRA9</accession>
<comment type="caution">
    <text evidence="2">The sequence shown here is derived from an EMBL/GenBank/DDBJ whole genome shotgun (WGS) entry which is preliminary data.</text>
</comment>
<name>A0A850DRA9_9MICO</name>
<gene>
    <name evidence="2" type="ORF">HP467_08110</name>
</gene>
<evidence type="ECO:0000313" key="2">
    <source>
        <dbReference type="EMBL" id="NUU28076.1"/>
    </source>
</evidence>
<dbReference type="RefSeq" id="WP_175325871.1">
    <property type="nucleotide sequence ID" value="NZ_BAAAWP010000001.1"/>
</dbReference>